<dbReference type="EMBL" id="CP048000">
    <property type="protein sequence ID" value="QHQ61212.1"/>
    <property type="molecule type" value="Genomic_DNA"/>
</dbReference>
<reference evidence="2 3" key="1">
    <citation type="submission" date="2020-01" db="EMBL/GenBank/DDBJ databases">
        <title>Genome analysis of Anaerocolumna sp. CBA3638.</title>
        <authorList>
            <person name="Kim J."/>
            <person name="Roh S.W."/>
        </authorList>
    </citation>
    <scope>NUCLEOTIDE SEQUENCE [LARGE SCALE GENOMIC DNA]</scope>
    <source>
        <strain evidence="2 3">CBA3638</strain>
    </source>
</reference>
<protein>
    <submittedName>
        <fullName evidence="2">GNAT family N-acetyltransferase</fullName>
    </submittedName>
</protein>
<dbReference type="InterPro" id="IPR016181">
    <property type="entry name" value="Acyl_CoA_acyltransferase"/>
</dbReference>
<gene>
    <name evidence="2" type="ORF">Ana3638_10880</name>
</gene>
<dbReference type="RefSeq" id="WP_161838038.1">
    <property type="nucleotide sequence ID" value="NZ_CP048000.1"/>
</dbReference>
<dbReference type="KEGG" id="anr:Ana3638_10880"/>
<evidence type="ECO:0000313" key="3">
    <source>
        <dbReference type="Proteomes" id="UP000464314"/>
    </source>
</evidence>
<sequence length="177" mass="21670">MKEIETQRLRLRSFRPEDWKDLHEYLSDEDVVKFEPYETYTEEESRQEAINRSGNDAFWAVILKENNKLIGNIYFEKQEFETWEIGYVFHTAYQKFGYATESARAIMDYAFYNLNARRIVARCDTKNTASWKLLERLHMRREGHYRKLRYFKMDKENLPIWIDAYEYAILSEEWNQN</sequence>
<dbReference type="PROSITE" id="PS51186">
    <property type="entry name" value="GNAT"/>
    <property type="match status" value="1"/>
</dbReference>
<keyword evidence="3" id="KW-1185">Reference proteome</keyword>
<dbReference type="PANTHER" id="PTHR43792">
    <property type="entry name" value="GNAT FAMILY, PUTATIVE (AFU_ORTHOLOGUE AFUA_3G00765)-RELATED-RELATED"/>
    <property type="match status" value="1"/>
</dbReference>
<dbReference type="InterPro" id="IPR000182">
    <property type="entry name" value="GNAT_dom"/>
</dbReference>
<dbReference type="InterPro" id="IPR051531">
    <property type="entry name" value="N-acetyltransferase"/>
</dbReference>
<evidence type="ECO:0000259" key="1">
    <source>
        <dbReference type="PROSITE" id="PS51186"/>
    </source>
</evidence>
<dbReference type="Gene3D" id="3.40.630.30">
    <property type="match status" value="1"/>
</dbReference>
<evidence type="ECO:0000313" key="2">
    <source>
        <dbReference type="EMBL" id="QHQ61212.1"/>
    </source>
</evidence>
<dbReference type="GO" id="GO:0016747">
    <property type="term" value="F:acyltransferase activity, transferring groups other than amino-acyl groups"/>
    <property type="evidence" value="ECO:0007669"/>
    <property type="project" value="InterPro"/>
</dbReference>
<organism evidence="2 3">
    <name type="scientific">Anaerocolumna sedimenticola</name>
    <dbReference type="NCBI Taxonomy" id="2696063"/>
    <lineage>
        <taxon>Bacteria</taxon>
        <taxon>Bacillati</taxon>
        <taxon>Bacillota</taxon>
        <taxon>Clostridia</taxon>
        <taxon>Lachnospirales</taxon>
        <taxon>Lachnospiraceae</taxon>
        <taxon>Anaerocolumna</taxon>
    </lineage>
</organism>
<dbReference type="AlphaFoldDB" id="A0A6P1TM41"/>
<proteinExistence type="predicted"/>
<feature type="domain" description="N-acetyltransferase" evidence="1">
    <location>
        <begin position="9"/>
        <end position="156"/>
    </location>
</feature>
<accession>A0A6P1TM41</accession>
<keyword evidence="2" id="KW-0808">Transferase</keyword>
<dbReference type="Pfam" id="PF13302">
    <property type="entry name" value="Acetyltransf_3"/>
    <property type="match status" value="1"/>
</dbReference>
<name>A0A6P1TM41_9FIRM</name>
<dbReference type="PANTHER" id="PTHR43792:SF1">
    <property type="entry name" value="N-ACETYLTRANSFERASE DOMAIN-CONTAINING PROTEIN"/>
    <property type="match status" value="1"/>
</dbReference>
<dbReference type="SUPFAM" id="SSF55729">
    <property type="entry name" value="Acyl-CoA N-acyltransferases (Nat)"/>
    <property type="match status" value="1"/>
</dbReference>
<dbReference type="Proteomes" id="UP000464314">
    <property type="component" value="Chromosome"/>
</dbReference>